<comment type="catalytic activity">
    <reaction evidence="12 14">
        <text>L-cysteinyl-[SoxY protein] + thiosulfate + 2 Fe(III)-[cytochrome c] = S-sulfosulfanyl-L-cysteinyl-[SoxY protein] + 2 Fe(II)-[cytochrome c] + 2 H(+)</text>
        <dbReference type="Rhea" id="RHEA:56720"/>
        <dbReference type="Rhea" id="RHEA-COMP:10350"/>
        <dbReference type="Rhea" id="RHEA-COMP:14328"/>
        <dbReference type="Rhea" id="RHEA-COMP:14399"/>
        <dbReference type="Rhea" id="RHEA-COMP:14691"/>
        <dbReference type="ChEBI" id="CHEBI:15378"/>
        <dbReference type="ChEBI" id="CHEBI:29033"/>
        <dbReference type="ChEBI" id="CHEBI:29034"/>
        <dbReference type="ChEBI" id="CHEBI:29950"/>
        <dbReference type="ChEBI" id="CHEBI:33542"/>
        <dbReference type="ChEBI" id="CHEBI:139321"/>
        <dbReference type="EC" id="2.8.5.2"/>
    </reaction>
</comment>
<keyword evidence="3 14" id="KW-0813">Transport</keyword>
<comment type="catalytic activity">
    <reaction evidence="13 14">
        <text>S-sulfanyl-L-cysteinyl-[SoxY protein] + thiosulfate + 2 Fe(III)-[cytochrome c] = S-(2-sulfodisulfanyl)-L-cysteinyl-[SoxY protein] + 2 Fe(II)-[cytochrome c] + 2 H(+)</text>
        <dbReference type="Rhea" id="RHEA:51224"/>
        <dbReference type="Rhea" id="RHEA-COMP:10350"/>
        <dbReference type="Rhea" id="RHEA-COMP:14399"/>
        <dbReference type="Rhea" id="RHEA-COMP:14689"/>
        <dbReference type="Rhea" id="RHEA-COMP:14690"/>
        <dbReference type="ChEBI" id="CHEBI:15378"/>
        <dbReference type="ChEBI" id="CHEBI:29033"/>
        <dbReference type="ChEBI" id="CHEBI:29034"/>
        <dbReference type="ChEBI" id="CHEBI:33542"/>
        <dbReference type="ChEBI" id="CHEBI:61963"/>
        <dbReference type="ChEBI" id="CHEBI:140664"/>
        <dbReference type="EC" id="2.8.5.2"/>
    </reaction>
</comment>
<reference evidence="17" key="1">
    <citation type="journal article" date="2022" name="Microorganisms">
        <title>Two New Species of Filamentous Sulfur Bacteria of the Genus Thiothrix, Thiothrix winogradskyi sp. nov. and 'Candidatus Thiothrix sulfatifontis' sp. nov.</title>
        <authorList>
            <person name="Ravin N.V."/>
            <person name="Rossetti S."/>
            <person name="Beletsky A.V."/>
            <person name="Kadnikov V.V."/>
            <person name="Rudenko T.S."/>
            <person name="Smolyakov D.D."/>
            <person name="Moskvitina M.I."/>
            <person name="Gureeva M.V."/>
            <person name="Mardanov A.V."/>
            <person name="Grabovich M.Y."/>
        </authorList>
    </citation>
    <scope>NUCLEOTIDE SEQUENCE</scope>
    <source>
        <strain evidence="17">CT3</strain>
    </source>
</reference>
<comment type="subunit">
    <text evidence="2 14">Heterodimer of SoxA and SoxX.</text>
</comment>
<dbReference type="EMBL" id="CP091244">
    <property type="protein sequence ID" value="UJS26383.1"/>
    <property type="molecule type" value="Genomic_DNA"/>
</dbReference>
<dbReference type="EC" id="2.8.5.2" evidence="14"/>
<protein>
    <recommendedName>
        <fullName evidence="14">SoxAX cytochrome complex subunit A</fullName>
        <ecNumber evidence="14">2.8.5.2</ecNumber>
    </recommendedName>
    <alternativeName>
        <fullName evidence="14">Protein SoxA</fullName>
    </alternativeName>
    <alternativeName>
        <fullName evidence="14">Sulfur oxidizing protein A</fullName>
    </alternativeName>
    <alternativeName>
        <fullName evidence="14">Thiosulfate-oxidizing multienzyme system protein SoxA</fullName>
    </alternativeName>
</protein>
<proteinExistence type="inferred from homology"/>
<dbReference type="Gene3D" id="1.10.760.10">
    <property type="entry name" value="Cytochrome c-like domain"/>
    <property type="match status" value="2"/>
</dbReference>
<evidence type="ECO:0000256" key="12">
    <source>
        <dbReference type="ARBA" id="ARBA00048077"/>
    </source>
</evidence>
<evidence type="ECO:0000256" key="10">
    <source>
        <dbReference type="ARBA" id="ARBA00023004"/>
    </source>
</evidence>
<evidence type="ECO:0000256" key="4">
    <source>
        <dbReference type="ARBA" id="ARBA00022617"/>
    </source>
</evidence>
<evidence type="ECO:0000256" key="8">
    <source>
        <dbReference type="ARBA" id="ARBA00022764"/>
    </source>
</evidence>
<organism evidence="17 18">
    <name type="scientific">Thiothrix winogradskyi</name>
    <dbReference type="NCBI Taxonomy" id="96472"/>
    <lineage>
        <taxon>Bacteria</taxon>
        <taxon>Pseudomonadati</taxon>
        <taxon>Pseudomonadota</taxon>
        <taxon>Gammaproteobacteria</taxon>
        <taxon>Thiotrichales</taxon>
        <taxon>Thiotrichaceae</taxon>
        <taxon>Thiothrix</taxon>
    </lineage>
</organism>
<keyword evidence="4 14" id="KW-0349">Heme</keyword>
<evidence type="ECO:0000256" key="9">
    <source>
        <dbReference type="ARBA" id="ARBA00022982"/>
    </source>
</evidence>
<feature type="chain" id="PRO_5047350572" description="SoxAX cytochrome complex subunit A" evidence="15">
    <location>
        <begin position="21"/>
        <end position="269"/>
    </location>
</feature>
<evidence type="ECO:0000313" key="18">
    <source>
        <dbReference type="Proteomes" id="UP001054801"/>
    </source>
</evidence>
<feature type="signal peptide" evidence="15">
    <location>
        <begin position="1"/>
        <end position="20"/>
    </location>
</feature>
<dbReference type="InterPro" id="IPR009056">
    <property type="entry name" value="Cyt_c-like_dom"/>
</dbReference>
<feature type="domain" description="Cytochrome c" evidence="16">
    <location>
        <begin position="158"/>
        <end position="257"/>
    </location>
</feature>
<comment type="subcellular location">
    <subcellularLocation>
        <location evidence="1 14">Periplasm</location>
    </subcellularLocation>
</comment>
<dbReference type="InterPro" id="IPR036909">
    <property type="entry name" value="Cyt_c-like_dom_sf"/>
</dbReference>
<dbReference type="Proteomes" id="UP001054801">
    <property type="component" value="Chromosome"/>
</dbReference>
<evidence type="ECO:0000256" key="11">
    <source>
        <dbReference type="ARBA" id="ARBA00025746"/>
    </source>
</evidence>
<evidence type="ECO:0000256" key="2">
    <source>
        <dbReference type="ARBA" id="ARBA00011530"/>
    </source>
</evidence>
<name>A0ABY3T3F1_9GAMM</name>
<dbReference type="PROSITE" id="PS51007">
    <property type="entry name" value="CYTC"/>
    <property type="match status" value="1"/>
</dbReference>
<evidence type="ECO:0000313" key="17">
    <source>
        <dbReference type="EMBL" id="UJS26383.1"/>
    </source>
</evidence>
<evidence type="ECO:0000256" key="14">
    <source>
        <dbReference type="PIRNR" id="PIRNR038455"/>
    </source>
</evidence>
<evidence type="ECO:0000256" key="5">
    <source>
        <dbReference type="ARBA" id="ARBA00022679"/>
    </source>
</evidence>
<evidence type="ECO:0000256" key="7">
    <source>
        <dbReference type="ARBA" id="ARBA00022729"/>
    </source>
</evidence>
<dbReference type="Pfam" id="PF21342">
    <property type="entry name" value="SoxA-TsdA_cyt-c"/>
    <property type="match status" value="1"/>
</dbReference>
<keyword evidence="6 14" id="KW-0479">Metal-binding</keyword>
<keyword evidence="5 14" id="KW-0808">Transferase</keyword>
<evidence type="ECO:0000256" key="1">
    <source>
        <dbReference type="ARBA" id="ARBA00004418"/>
    </source>
</evidence>
<keyword evidence="9 14" id="KW-0249">Electron transport</keyword>
<keyword evidence="8 14" id="KW-0574">Periplasm</keyword>
<evidence type="ECO:0000256" key="15">
    <source>
        <dbReference type="SAM" id="SignalP"/>
    </source>
</evidence>
<evidence type="ECO:0000256" key="6">
    <source>
        <dbReference type="ARBA" id="ARBA00022723"/>
    </source>
</evidence>
<accession>A0ABY3T3F1</accession>
<evidence type="ECO:0000256" key="13">
    <source>
        <dbReference type="ARBA" id="ARBA00048423"/>
    </source>
</evidence>
<evidence type="ECO:0000256" key="3">
    <source>
        <dbReference type="ARBA" id="ARBA00022448"/>
    </source>
</evidence>
<evidence type="ECO:0000259" key="16">
    <source>
        <dbReference type="PROSITE" id="PS51007"/>
    </source>
</evidence>
<dbReference type="RefSeq" id="WP_236501769.1">
    <property type="nucleotide sequence ID" value="NZ_CP091244.1"/>
</dbReference>
<sequence length="269" mass="30128">MTKKYLTALCGLLLSGVVLAEDANVDAYREMTYGDRDANPGLLVVDRGEELFKEKRGPKNASLEQCDFGLGAGKVEGAYAQLPRYFKDVDKVQDAESRLLHCMVELQGFDAKELKQKAFADQRLNEDNTDLEALTTYIASKSDGMKINAPSDHPKEQEAIKVGEELFWHRYGPMDFACATCHSADNARIRLQPLVNAYNKEGIQKTVGGWPTYRVSHGVVRTMQHRMWDCHWQMRLPDADYGSPLTTSIIAFLTSQAKDGTMVQPGMSR</sequence>
<dbReference type="SUPFAM" id="SSF46626">
    <property type="entry name" value="Cytochrome c"/>
    <property type="match status" value="2"/>
</dbReference>
<gene>
    <name evidence="17" type="primary">soxA</name>
    <name evidence="17" type="ORF">L2Y54_10175</name>
</gene>
<comment type="similarity">
    <text evidence="11 14">Belongs to the SoxA family.</text>
</comment>
<keyword evidence="18" id="KW-1185">Reference proteome</keyword>
<dbReference type="PIRSF" id="PIRSF038455">
    <property type="entry name" value="SoxA"/>
    <property type="match status" value="1"/>
</dbReference>
<keyword evidence="10 14" id="KW-0408">Iron</keyword>
<dbReference type="NCBIfam" id="TIGR04484">
    <property type="entry name" value="thiosulf_SoxA"/>
    <property type="match status" value="1"/>
</dbReference>
<dbReference type="InterPro" id="IPR025710">
    <property type="entry name" value="SoxA"/>
</dbReference>
<keyword evidence="7 15" id="KW-0732">Signal</keyword>